<dbReference type="PANTHER" id="PTHR21624">
    <property type="entry name" value="STEROL DESATURASE-RELATED PROTEIN"/>
    <property type="match status" value="1"/>
</dbReference>
<keyword evidence="2 7" id="KW-0812">Transmembrane</keyword>
<keyword evidence="6 7" id="KW-0472">Membrane</keyword>
<evidence type="ECO:0000256" key="5">
    <source>
        <dbReference type="ARBA" id="ARBA00023098"/>
    </source>
</evidence>
<dbReference type="Proteomes" id="UP000256774">
    <property type="component" value="Unassembled WGS sequence"/>
</dbReference>
<keyword evidence="4" id="KW-0560">Oxidoreductase</keyword>
<accession>A0A3E0H318</accession>
<dbReference type="RefSeq" id="WP_116208331.1">
    <property type="nucleotide sequence ID" value="NZ_QUNR01000003.1"/>
</dbReference>
<evidence type="ECO:0000256" key="4">
    <source>
        <dbReference type="ARBA" id="ARBA00023002"/>
    </source>
</evidence>
<gene>
    <name evidence="9" type="ORF">DFR26_1499</name>
</gene>
<evidence type="ECO:0000313" key="10">
    <source>
        <dbReference type="Proteomes" id="UP000256774"/>
    </source>
</evidence>
<evidence type="ECO:0000313" key="9">
    <source>
        <dbReference type="EMBL" id="REH37718.1"/>
    </source>
</evidence>
<evidence type="ECO:0000259" key="8">
    <source>
        <dbReference type="Pfam" id="PF04116"/>
    </source>
</evidence>
<evidence type="ECO:0000256" key="6">
    <source>
        <dbReference type="ARBA" id="ARBA00023136"/>
    </source>
</evidence>
<dbReference type="GO" id="GO:0006643">
    <property type="term" value="P:membrane lipid metabolic process"/>
    <property type="evidence" value="ECO:0007669"/>
    <property type="project" value="TreeGrafter"/>
</dbReference>
<dbReference type="Pfam" id="PF04116">
    <property type="entry name" value="FA_hydroxylase"/>
    <property type="match status" value="1"/>
</dbReference>
<dbReference type="GO" id="GO:0012505">
    <property type="term" value="C:endomembrane system"/>
    <property type="evidence" value="ECO:0007669"/>
    <property type="project" value="UniProtKB-SubCell"/>
</dbReference>
<feature type="transmembrane region" description="Helical" evidence="7">
    <location>
        <begin position="80"/>
        <end position="99"/>
    </location>
</feature>
<dbReference type="GO" id="GO:0016020">
    <property type="term" value="C:membrane"/>
    <property type="evidence" value="ECO:0007669"/>
    <property type="project" value="GOC"/>
</dbReference>
<name>A0A3E0H318_9GAMM</name>
<dbReference type="GO" id="GO:0005506">
    <property type="term" value="F:iron ion binding"/>
    <property type="evidence" value="ECO:0007669"/>
    <property type="project" value="InterPro"/>
</dbReference>
<feature type="transmembrane region" description="Helical" evidence="7">
    <location>
        <begin position="6"/>
        <end position="26"/>
    </location>
</feature>
<reference evidence="9 10" key="1">
    <citation type="submission" date="2018-08" db="EMBL/GenBank/DDBJ databases">
        <title>Genomic Encyclopedia of Type Strains, Phase IV (KMG-IV): sequencing the most valuable type-strain genomes for metagenomic binning, comparative biology and taxonomic classification.</title>
        <authorList>
            <person name="Goeker M."/>
        </authorList>
    </citation>
    <scope>NUCLEOTIDE SEQUENCE [LARGE SCALE GENOMIC DNA]</scope>
    <source>
        <strain evidence="9 10">DSM 26022</strain>
    </source>
</reference>
<dbReference type="GO" id="GO:0050479">
    <property type="term" value="F:glyceryl-ether monooxygenase activity"/>
    <property type="evidence" value="ECO:0007669"/>
    <property type="project" value="TreeGrafter"/>
</dbReference>
<dbReference type="InterPro" id="IPR006694">
    <property type="entry name" value="Fatty_acid_hydroxylase"/>
</dbReference>
<organism evidence="9 10">
    <name type="scientific">Paraperlucidibaca baekdonensis</name>
    <dbReference type="NCBI Taxonomy" id="748120"/>
    <lineage>
        <taxon>Bacteria</taxon>
        <taxon>Pseudomonadati</taxon>
        <taxon>Pseudomonadota</taxon>
        <taxon>Gammaproteobacteria</taxon>
        <taxon>Moraxellales</taxon>
        <taxon>Moraxellaceae</taxon>
        <taxon>Paraperlucidibaca</taxon>
    </lineage>
</organism>
<keyword evidence="10" id="KW-1185">Reference proteome</keyword>
<comment type="subcellular location">
    <subcellularLocation>
        <location evidence="1">Endomembrane system</location>
        <topology evidence="1">Multi-pass membrane protein</topology>
    </subcellularLocation>
</comment>
<evidence type="ECO:0000256" key="2">
    <source>
        <dbReference type="ARBA" id="ARBA00022692"/>
    </source>
</evidence>
<dbReference type="OrthoDB" id="9770329at2"/>
<dbReference type="EMBL" id="QUNR01000003">
    <property type="protein sequence ID" value="REH37718.1"/>
    <property type="molecule type" value="Genomic_DNA"/>
</dbReference>
<feature type="transmembrane region" description="Helical" evidence="7">
    <location>
        <begin position="140"/>
        <end position="164"/>
    </location>
</feature>
<keyword evidence="5" id="KW-0443">Lipid metabolism</keyword>
<evidence type="ECO:0000256" key="1">
    <source>
        <dbReference type="ARBA" id="ARBA00004127"/>
    </source>
</evidence>
<comment type="caution">
    <text evidence="9">The sequence shown here is derived from an EMBL/GenBank/DDBJ whole genome shotgun (WGS) entry which is preliminary data.</text>
</comment>
<feature type="domain" description="Fatty acid hydroxylase" evidence="8">
    <location>
        <begin position="88"/>
        <end position="223"/>
    </location>
</feature>
<keyword evidence="3 7" id="KW-1133">Transmembrane helix</keyword>
<dbReference type="AlphaFoldDB" id="A0A3E0H318"/>
<proteinExistence type="predicted"/>
<sequence length="263" mass="29625">MSEAVIRALIFASVFSVMGLIEWRLSFRPLAVRKGFRWLNNLGVLVVDILAVRLLLPILAVGVAADVYAQQGGLFGLLNMPLWLAAPLGFLLLDLAIYAQHWASHRVPLLWRLHRMHHSDIDLDVSTALRFHPLEIAGSMLYKIALVWALGIHPGVVLVFEIVLNATAIFNHANISIPHRLERLLRGVVVTPDMHRVHHSIRPSETNANYGFNFPWWDRVFGTYVARPMDDPQSMPIGIEAFRAEADSALAKLLLQPFVSDRR</sequence>
<evidence type="ECO:0000256" key="7">
    <source>
        <dbReference type="SAM" id="Phobius"/>
    </source>
</evidence>
<dbReference type="PANTHER" id="PTHR21624:SF1">
    <property type="entry name" value="ALKYLGLYCEROL MONOOXYGENASE"/>
    <property type="match status" value="1"/>
</dbReference>
<dbReference type="GO" id="GO:0008610">
    <property type="term" value="P:lipid biosynthetic process"/>
    <property type="evidence" value="ECO:0007669"/>
    <property type="project" value="InterPro"/>
</dbReference>
<protein>
    <submittedName>
        <fullName evidence="9">Sterol desaturase/sphingolipid hydroxylase (Fatty acid hydroxylase superfamily)</fullName>
    </submittedName>
</protein>
<feature type="transmembrane region" description="Helical" evidence="7">
    <location>
        <begin position="38"/>
        <end position="60"/>
    </location>
</feature>
<dbReference type="InterPro" id="IPR051689">
    <property type="entry name" value="Sterol_desaturase/TMEM195"/>
</dbReference>
<evidence type="ECO:0000256" key="3">
    <source>
        <dbReference type="ARBA" id="ARBA00022989"/>
    </source>
</evidence>